<keyword evidence="2" id="KW-1185">Reference proteome</keyword>
<evidence type="ECO:0000313" key="1">
    <source>
        <dbReference type="EMBL" id="VDK57936.1"/>
    </source>
</evidence>
<proteinExistence type="predicted"/>
<name>A0A3P6R641_CYLGO</name>
<organism evidence="1 2">
    <name type="scientific">Cylicostephanus goldi</name>
    <name type="common">Nematode worm</name>
    <dbReference type="NCBI Taxonomy" id="71465"/>
    <lineage>
        <taxon>Eukaryota</taxon>
        <taxon>Metazoa</taxon>
        <taxon>Ecdysozoa</taxon>
        <taxon>Nematoda</taxon>
        <taxon>Chromadorea</taxon>
        <taxon>Rhabditida</taxon>
        <taxon>Rhabditina</taxon>
        <taxon>Rhabditomorpha</taxon>
        <taxon>Strongyloidea</taxon>
        <taxon>Strongylidae</taxon>
        <taxon>Cylicostephanus</taxon>
    </lineage>
</organism>
<accession>A0A3P6R641</accession>
<dbReference type="Proteomes" id="UP000271889">
    <property type="component" value="Unassembled WGS sequence"/>
</dbReference>
<protein>
    <submittedName>
        <fullName evidence="1">Uncharacterized protein</fullName>
    </submittedName>
</protein>
<dbReference type="EMBL" id="UYRV01011143">
    <property type="protein sequence ID" value="VDK57936.1"/>
    <property type="molecule type" value="Genomic_DNA"/>
</dbReference>
<sequence>MAAFLKKLKLLLKENAPIIILTRPKNPPLPVPDNCLLLWRKLAPTREEIGAAVKAAELNSTTFSAAVPISVERFDWEKILNSGTEHSQISLSQGKIHIPGCFPAVKNTPKCTEKEIRDYCNNISGKVAFEEKLSIFILKNP</sequence>
<dbReference type="OrthoDB" id="5841431at2759"/>
<evidence type="ECO:0000313" key="2">
    <source>
        <dbReference type="Proteomes" id="UP000271889"/>
    </source>
</evidence>
<reference evidence="1 2" key="1">
    <citation type="submission" date="2018-11" db="EMBL/GenBank/DDBJ databases">
        <authorList>
            <consortium name="Pathogen Informatics"/>
        </authorList>
    </citation>
    <scope>NUCLEOTIDE SEQUENCE [LARGE SCALE GENOMIC DNA]</scope>
</reference>
<dbReference type="AlphaFoldDB" id="A0A3P6R641"/>
<gene>
    <name evidence="1" type="ORF">CGOC_LOCUS4159</name>
</gene>